<accession>A0A1B5KXB3</accession>
<dbReference type="EMBL" id="BBTG02000036">
    <property type="protein sequence ID" value="GAO15596.1"/>
    <property type="molecule type" value="Genomic_DNA"/>
</dbReference>
<sequence length="135" mass="14718">MADCVSDILKGAKATDGAYQLMQDVQVEQAHEAEGVLEPEFSRGYTRGVYEAHGVLEKATAKNKGLLVRGIVLALMNDARARHQNVQNYPQAFRGAPAEARENASAVGRCRKNSANYGSYSNYSGDTFSLFRSDV</sequence>
<evidence type="ECO:0000313" key="2">
    <source>
        <dbReference type="Proteomes" id="UP000054053"/>
    </source>
</evidence>
<gene>
    <name evidence="1" type="ORF">UVI_02050290</name>
</gene>
<proteinExistence type="predicted"/>
<protein>
    <submittedName>
        <fullName evidence="1">Uncharacterized protein</fullName>
    </submittedName>
</protein>
<organism evidence="1 2">
    <name type="scientific">Ustilaginoidea virens</name>
    <name type="common">Rice false smut fungus</name>
    <name type="synonym">Villosiclava virens</name>
    <dbReference type="NCBI Taxonomy" id="1159556"/>
    <lineage>
        <taxon>Eukaryota</taxon>
        <taxon>Fungi</taxon>
        <taxon>Dikarya</taxon>
        <taxon>Ascomycota</taxon>
        <taxon>Pezizomycotina</taxon>
        <taxon>Sordariomycetes</taxon>
        <taxon>Hypocreomycetidae</taxon>
        <taxon>Hypocreales</taxon>
        <taxon>Clavicipitaceae</taxon>
        <taxon>Ustilaginoidea</taxon>
    </lineage>
</organism>
<reference evidence="2" key="1">
    <citation type="journal article" date="2016" name="Genome Announc.">
        <title>Genome sequence of Ustilaginoidea virens IPU010, a rice pathogenic fungus causing false smut.</title>
        <authorList>
            <person name="Kumagai T."/>
            <person name="Ishii T."/>
            <person name="Terai G."/>
            <person name="Umemura M."/>
            <person name="Machida M."/>
            <person name="Asai K."/>
        </authorList>
    </citation>
    <scope>NUCLEOTIDE SEQUENCE [LARGE SCALE GENOMIC DNA]</scope>
    <source>
        <strain evidence="2">IPU010</strain>
    </source>
</reference>
<dbReference type="Proteomes" id="UP000054053">
    <property type="component" value="Unassembled WGS sequence"/>
</dbReference>
<name>A0A1B5KXB3_USTVR</name>
<dbReference type="AlphaFoldDB" id="A0A1B5KXB3"/>
<evidence type="ECO:0000313" key="1">
    <source>
        <dbReference type="EMBL" id="GAO15596.1"/>
    </source>
</evidence>
<comment type="caution">
    <text evidence="1">The sequence shown here is derived from an EMBL/GenBank/DDBJ whole genome shotgun (WGS) entry which is preliminary data.</text>
</comment>